<organism evidence="1 2">
    <name type="scientific">Burkholderia cepacia</name>
    <name type="common">Pseudomonas cepacia</name>
    <dbReference type="NCBI Taxonomy" id="292"/>
    <lineage>
        <taxon>Bacteria</taxon>
        <taxon>Pseudomonadati</taxon>
        <taxon>Pseudomonadota</taxon>
        <taxon>Betaproteobacteria</taxon>
        <taxon>Burkholderiales</taxon>
        <taxon>Burkholderiaceae</taxon>
        <taxon>Burkholderia</taxon>
        <taxon>Burkholderia cepacia complex</taxon>
    </lineage>
</organism>
<dbReference type="SFLD" id="SFLDG01129">
    <property type="entry name" value="C1.5:_HAD__Beta-PGM__Phosphata"/>
    <property type="match status" value="1"/>
</dbReference>
<dbReference type="AlphaFoldDB" id="A0A2S8HW76"/>
<dbReference type="PANTHER" id="PTHR43611:SF3">
    <property type="entry name" value="FLAVIN MONONUCLEOTIDE HYDROLASE 1, CHLOROPLATIC"/>
    <property type="match status" value="1"/>
</dbReference>
<dbReference type="RefSeq" id="WP_105394002.1">
    <property type="nucleotide sequence ID" value="NZ_PUIQ01000148.1"/>
</dbReference>
<sequence>MVKAIFFDYDGVLTTDKTGSLTTNRYLSTVTGVEYETVRKAFAKYNPDLLVGKVTHVDIWDAVCVEMHCKVDFSLLEEAFQSTPKNEAMFALARSLKPEYSLGIITDNKRDRIDSLKKSQGLDALFNPIIVSAEFGSGKDGSAVFEHALRCVGIRPEESIFIDNNRENLIAPRALGMGTVFHDDEKNDVEKLIETLKNEFHVLELS</sequence>
<dbReference type="NCBIfam" id="TIGR01509">
    <property type="entry name" value="HAD-SF-IA-v3"/>
    <property type="match status" value="1"/>
</dbReference>
<name>A0A2S8HW76_BURCE</name>
<comment type="caution">
    <text evidence="1">The sequence shown here is derived from an EMBL/GenBank/DDBJ whole genome shotgun (WGS) entry which is preliminary data.</text>
</comment>
<evidence type="ECO:0000313" key="2">
    <source>
        <dbReference type="Proteomes" id="UP000238206"/>
    </source>
</evidence>
<dbReference type="Pfam" id="PF00702">
    <property type="entry name" value="Hydrolase"/>
    <property type="match status" value="1"/>
</dbReference>
<accession>A0A2S8HW76</accession>
<dbReference type="EMBL" id="PUIQ01000148">
    <property type="protein sequence ID" value="PQP06699.1"/>
    <property type="molecule type" value="Genomic_DNA"/>
</dbReference>
<evidence type="ECO:0000313" key="1">
    <source>
        <dbReference type="EMBL" id="PQP06699.1"/>
    </source>
</evidence>
<gene>
    <name evidence="1" type="ORF">C5615_38505</name>
</gene>
<protein>
    <submittedName>
        <fullName evidence="1">Haloacid dehalogenase</fullName>
    </submittedName>
</protein>
<dbReference type="InterPro" id="IPR036412">
    <property type="entry name" value="HAD-like_sf"/>
</dbReference>
<dbReference type="Proteomes" id="UP000238206">
    <property type="component" value="Unassembled WGS sequence"/>
</dbReference>
<proteinExistence type="predicted"/>
<dbReference type="InterPro" id="IPR006439">
    <property type="entry name" value="HAD-SF_hydro_IA"/>
</dbReference>
<dbReference type="SUPFAM" id="SSF56784">
    <property type="entry name" value="HAD-like"/>
    <property type="match status" value="1"/>
</dbReference>
<dbReference type="InterPro" id="IPR023214">
    <property type="entry name" value="HAD_sf"/>
</dbReference>
<dbReference type="Gene3D" id="3.40.50.1000">
    <property type="entry name" value="HAD superfamily/HAD-like"/>
    <property type="match status" value="1"/>
</dbReference>
<dbReference type="SFLD" id="SFLDS00003">
    <property type="entry name" value="Haloacid_Dehalogenase"/>
    <property type="match status" value="1"/>
</dbReference>
<reference evidence="1 2" key="1">
    <citation type="submission" date="2018-02" db="EMBL/GenBank/DDBJ databases">
        <title>Draft genome sequencing of Burkholderia cepacia Y14-15.</title>
        <authorList>
            <person name="Zheng B.-X."/>
        </authorList>
    </citation>
    <scope>NUCLEOTIDE SEQUENCE [LARGE SCALE GENOMIC DNA]</scope>
    <source>
        <strain evidence="1 2">Y14-15</strain>
    </source>
</reference>
<dbReference type="PANTHER" id="PTHR43611">
    <property type="entry name" value="ALPHA-D-GLUCOSE 1-PHOSPHATE PHOSPHATASE"/>
    <property type="match status" value="1"/>
</dbReference>